<feature type="transmembrane region" description="Helical" evidence="7">
    <location>
        <begin position="7"/>
        <end position="28"/>
    </location>
</feature>
<keyword evidence="5 7" id="KW-1133">Transmembrane helix</keyword>
<feature type="transmembrane region" description="Helical" evidence="7">
    <location>
        <begin position="180"/>
        <end position="200"/>
    </location>
</feature>
<comment type="caution">
    <text evidence="9">The sequence shown here is derived from an EMBL/GenBank/DDBJ whole genome shotgun (WGS) entry which is preliminary data.</text>
</comment>
<dbReference type="SUPFAM" id="SSF103481">
    <property type="entry name" value="Multidrug resistance efflux transporter EmrE"/>
    <property type="match status" value="2"/>
</dbReference>
<protein>
    <recommendedName>
        <fullName evidence="8">EamA domain-containing protein</fullName>
    </recommendedName>
</protein>
<feature type="transmembrane region" description="Helical" evidence="7">
    <location>
        <begin position="34"/>
        <end position="54"/>
    </location>
</feature>
<proteinExistence type="inferred from homology"/>
<dbReference type="PANTHER" id="PTHR32322">
    <property type="entry name" value="INNER MEMBRANE TRANSPORTER"/>
    <property type="match status" value="1"/>
</dbReference>
<feature type="transmembrane region" description="Helical" evidence="7">
    <location>
        <begin position="215"/>
        <end position="238"/>
    </location>
</feature>
<dbReference type="EMBL" id="BDEC01000076">
    <property type="protein sequence ID" value="GBD68928.1"/>
    <property type="molecule type" value="Genomic_DNA"/>
</dbReference>
<dbReference type="InterPro" id="IPR037185">
    <property type="entry name" value="EmrE-like"/>
</dbReference>
<feature type="domain" description="EamA" evidence="8">
    <location>
        <begin position="6"/>
        <end position="137"/>
    </location>
</feature>
<organism evidence="9 10">
    <name type="scientific">Tetragenococcus halophilus subsp. halophilus</name>
    <dbReference type="NCBI Taxonomy" id="1513897"/>
    <lineage>
        <taxon>Bacteria</taxon>
        <taxon>Bacillati</taxon>
        <taxon>Bacillota</taxon>
        <taxon>Bacilli</taxon>
        <taxon>Lactobacillales</taxon>
        <taxon>Enterococcaceae</taxon>
        <taxon>Tetragenococcus</taxon>
    </lineage>
</organism>
<evidence type="ECO:0000256" key="4">
    <source>
        <dbReference type="ARBA" id="ARBA00022692"/>
    </source>
</evidence>
<dbReference type="AlphaFoldDB" id="A0A2H6CVB7"/>
<dbReference type="Gene3D" id="1.10.3730.20">
    <property type="match status" value="1"/>
</dbReference>
<gene>
    <name evidence="9" type="ORF">TEHN7118_1734</name>
</gene>
<keyword evidence="3" id="KW-1003">Cell membrane</keyword>
<evidence type="ECO:0000256" key="5">
    <source>
        <dbReference type="ARBA" id="ARBA00022989"/>
    </source>
</evidence>
<feature type="transmembrane region" description="Helical" evidence="7">
    <location>
        <begin position="66"/>
        <end position="86"/>
    </location>
</feature>
<feature type="transmembrane region" description="Helical" evidence="7">
    <location>
        <begin position="98"/>
        <end position="115"/>
    </location>
</feature>
<dbReference type="RefSeq" id="WP_061840870.1">
    <property type="nucleotide sequence ID" value="NZ_BDEC01000076.1"/>
</dbReference>
<feature type="transmembrane region" description="Helical" evidence="7">
    <location>
        <begin position="250"/>
        <end position="267"/>
    </location>
</feature>
<feature type="transmembrane region" description="Helical" evidence="7">
    <location>
        <begin position="273"/>
        <end position="293"/>
    </location>
</feature>
<reference evidence="9 10" key="1">
    <citation type="submission" date="2016-05" db="EMBL/GenBank/DDBJ databases">
        <title>Whole genome sequencing of Tetragenococcus halophilus subsp. halophilus NISL 7118.</title>
        <authorList>
            <person name="Shiwa Y."/>
            <person name="Nishimura I."/>
            <person name="Yoshikawa H."/>
            <person name="Koyama Y."/>
            <person name="Oguma T."/>
        </authorList>
    </citation>
    <scope>NUCLEOTIDE SEQUENCE [LARGE SCALE GENOMIC DNA]</scope>
    <source>
        <strain evidence="9 10">NISL 7118</strain>
    </source>
</reference>
<keyword evidence="4 7" id="KW-0812">Transmembrane</keyword>
<keyword evidence="6 7" id="KW-0472">Membrane</keyword>
<evidence type="ECO:0000313" key="10">
    <source>
        <dbReference type="Proteomes" id="UP000236214"/>
    </source>
</evidence>
<dbReference type="GO" id="GO:0005886">
    <property type="term" value="C:plasma membrane"/>
    <property type="evidence" value="ECO:0007669"/>
    <property type="project" value="UniProtKB-SubCell"/>
</dbReference>
<evidence type="ECO:0000256" key="7">
    <source>
        <dbReference type="SAM" id="Phobius"/>
    </source>
</evidence>
<evidence type="ECO:0000256" key="2">
    <source>
        <dbReference type="ARBA" id="ARBA00007362"/>
    </source>
</evidence>
<accession>A0A2H6CVB7</accession>
<dbReference type="InterPro" id="IPR000620">
    <property type="entry name" value="EamA_dom"/>
</dbReference>
<dbReference type="Proteomes" id="UP000236214">
    <property type="component" value="Unassembled WGS sequence"/>
</dbReference>
<sequence length="303" mass="33616">MKKNNALLAATIFSIIIGLSFMFVKITLTYEGQLLILAQRFTFAFLGVLVFCVIKPVSLRLNPRETALVFLISLFYPLIFFSSQILGLDHSTVTEAGIIQAIAPAITVLLASLFLKEHIQKIQGIGIFLSIAGVIFLQLMSRSGNYEFHLIGNLLIVVSILATAVYQIMSRSVTQKVSPLQVTIYIIFVGFIFFNSIYFIQNGSLNEYAHSMTKLPYLLSILFLGVLSTAGTSLLSIFAVSKLPVIQVSVFNNLATLITILSGIIILNEPFHYYHIIGAIVIILGVLLVNAHNQPRRIYEKKK</sequence>
<dbReference type="PANTHER" id="PTHR32322:SF18">
    <property type="entry name" value="S-ADENOSYLMETHIONINE_S-ADENOSYLHOMOCYSTEINE TRANSPORTER"/>
    <property type="match status" value="1"/>
</dbReference>
<comment type="similarity">
    <text evidence="2">Belongs to the EamA transporter family.</text>
</comment>
<evidence type="ECO:0000259" key="8">
    <source>
        <dbReference type="Pfam" id="PF00892"/>
    </source>
</evidence>
<comment type="subcellular location">
    <subcellularLocation>
        <location evidence="1">Cell membrane</location>
        <topology evidence="1">Multi-pass membrane protein</topology>
    </subcellularLocation>
</comment>
<evidence type="ECO:0000313" key="9">
    <source>
        <dbReference type="EMBL" id="GBD68928.1"/>
    </source>
</evidence>
<feature type="transmembrane region" description="Helical" evidence="7">
    <location>
        <begin position="122"/>
        <end position="140"/>
    </location>
</feature>
<dbReference type="InterPro" id="IPR050638">
    <property type="entry name" value="AA-Vitamin_Transporters"/>
</dbReference>
<name>A0A2H6CVB7_TETHA</name>
<dbReference type="Pfam" id="PF00892">
    <property type="entry name" value="EamA"/>
    <property type="match status" value="2"/>
</dbReference>
<feature type="transmembrane region" description="Helical" evidence="7">
    <location>
        <begin position="146"/>
        <end position="168"/>
    </location>
</feature>
<feature type="domain" description="EamA" evidence="8">
    <location>
        <begin position="151"/>
        <end position="290"/>
    </location>
</feature>
<evidence type="ECO:0000256" key="6">
    <source>
        <dbReference type="ARBA" id="ARBA00023136"/>
    </source>
</evidence>
<keyword evidence="10" id="KW-1185">Reference proteome</keyword>
<evidence type="ECO:0000256" key="1">
    <source>
        <dbReference type="ARBA" id="ARBA00004651"/>
    </source>
</evidence>
<evidence type="ECO:0000256" key="3">
    <source>
        <dbReference type="ARBA" id="ARBA00022475"/>
    </source>
</evidence>